<gene>
    <name evidence="3" type="ORF">IMSHALPRED_003580</name>
</gene>
<name>A0A8H3F8F4_9LECA</name>
<dbReference type="PROSITE" id="PS50097">
    <property type="entry name" value="BTB"/>
    <property type="match status" value="1"/>
</dbReference>
<proteinExistence type="predicted"/>
<dbReference type="PANTHER" id="PTHR47843:SF3">
    <property type="entry name" value="BTB DOMAIN-CONTAINING PROTEIN"/>
    <property type="match status" value="1"/>
</dbReference>
<feature type="compositionally biased region" description="Basic and acidic residues" evidence="1">
    <location>
        <begin position="261"/>
        <end position="275"/>
    </location>
</feature>
<dbReference type="OrthoDB" id="3926209at2759"/>
<dbReference type="InterPro" id="IPR011333">
    <property type="entry name" value="SKP1/BTB/POZ_sf"/>
</dbReference>
<organism evidence="3 4">
    <name type="scientific">Imshaugia aleurites</name>
    <dbReference type="NCBI Taxonomy" id="172621"/>
    <lineage>
        <taxon>Eukaryota</taxon>
        <taxon>Fungi</taxon>
        <taxon>Dikarya</taxon>
        <taxon>Ascomycota</taxon>
        <taxon>Pezizomycotina</taxon>
        <taxon>Lecanoromycetes</taxon>
        <taxon>OSLEUM clade</taxon>
        <taxon>Lecanoromycetidae</taxon>
        <taxon>Lecanorales</taxon>
        <taxon>Lecanorineae</taxon>
        <taxon>Parmeliaceae</taxon>
        <taxon>Imshaugia</taxon>
    </lineage>
</organism>
<reference evidence="3" key="1">
    <citation type="submission" date="2021-03" db="EMBL/GenBank/DDBJ databases">
        <authorList>
            <person name="Tagirdzhanova G."/>
        </authorList>
    </citation>
    <scope>NUCLEOTIDE SEQUENCE</scope>
</reference>
<evidence type="ECO:0000256" key="1">
    <source>
        <dbReference type="SAM" id="MobiDB-lite"/>
    </source>
</evidence>
<dbReference type="InterPro" id="IPR000210">
    <property type="entry name" value="BTB/POZ_dom"/>
</dbReference>
<dbReference type="AlphaFoldDB" id="A0A8H3F8F4"/>
<dbReference type="PANTHER" id="PTHR47843">
    <property type="entry name" value="BTB DOMAIN-CONTAINING PROTEIN-RELATED"/>
    <property type="match status" value="1"/>
</dbReference>
<evidence type="ECO:0000259" key="2">
    <source>
        <dbReference type="PROSITE" id="PS50097"/>
    </source>
</evidence>
<keyword evidence="4" id="KW-1185">Reference proteome</keyword>
<comment type="caution">
    <text evidence="3">The sequence shown here is derived from an EMBL/GenBank/DDBJ whole genome shotgun (WGS) entry which is preliminary data.</text>
</comment>
<feature type="compositionally biased region" description="Basic residues" evidence="1">
    <location>
        <begin position="279"/>
        <end position="288"/>
    </location>
</feature>
<feature type="domain" description="BTB" evidence="2">
    <location>
        <begin position="72"/>
        <end position="139"/>
    </location>
</feature>
<feature type="region of interest" description="Disordered" evidence="1">
    <location>
        <begin position="261"/>
        <end position="288"/>
    </location>
</feature>
<accession>A0A8H3F8F4</accession>
<protein>
    <recommendedName>
        <fullName evidence="2">BTB domain-containing protein</fullName>
    </recommendedName>
</protein>
<dbReference type="CDD" id="cd18186">
    <property type="entry name" value="BTB_POZ_ZBTB_KLHL-like"/>
    <property type="match status" value="1"/>
</dbReference>
<dbReference type="Proteomes" id="UP000664534">
    <property type="component" value="Unassembled WGS sequence"/>
</dbReference>
<dbReference type="Gene3D" id="3.30.710.10">
    <property type="entry name" value="Potassium Channel Kv1.1, Chain A"/>
    <property type="match status" value="1"/>
</dbReference>
<sequence>MADPEVRILGGTADESGDVEMQGGESADVMEVGETGADDAPGEEVAEDETATEAEKHAARTTFVDYLKSPIVTLHIGSGDAVTQLTAHQALLVKSPFFADAIAPASAPPNNSINLTDDDLEATSCFLEYLYTGEYFPHKLPSGTLQTDPSTPAVDKTGTQLLKHAKVYTLAEKLSMPALKTLSHSKIHLVTSTAVAELTYARYVYSHTRRDDVTIRKPVASFWGQRSHVLRHETEGTFRGICLEYPEFAFDVLSFVLDAEEKREERRRKADDGEGGKGSARKRARGER</sequence>
<evidence type="ECO:0000313" key="3">
    <source>
        <dbReference type="EMBL" id="CAF9917443.1"/>
    </source>
</evidence>
<evidence type="ECO:0000313" key="4">
    <source>
        <dbReference type="Proteomes" id="UP000664534"/>
    </source>
</evidence>
<feature type="region of interest" description="Disordered" evidence="1">
    <location>
        <begin position="1"/>
        <end position="43"/>
    </location>
</feature>
<dbReference type="SUPFAM" id="SSF54695">
    <property type="entry name" value="POZ domain"/>
    <property type="match status" value="1"/>
</dbReference>
<dbReference type="EMBL" id="CAJPDT010000018">
    <property type="protein sequence ID" value="CAF9917443.1"/>
    <property type="molecule type" value="Genomic_DNA"/>
</dbReference>